<proteinExistence type="predicted"/>
<evidence type="ECO:0000313" key="2">
    <source>
        <dbReference type="Proteomes" id="UP000662747"/>
    </source>
</evidence>
<accession>A0ABX7P3V7</accession>
<sequence>MSGGVPPDDGEEELFGDDEYEVAFGEKLAETLDLNRWSTGLDLDRVMARFRREIASAVTKEDRLRGLVRSELFPRLPGRSRTFPEAGVYHVTPEELNLVHERLLFQGRVDAVASSSVSHDSIPIGISQIGVAVVGYGGTSGAFSQRLYRKEVAQRSGDGLKEAMDYIDMRQNRFKDRHDSQSRLARRGIRAYGERAALLNKSSAEWRMGMNNPCSHELLTGSGYMSLLEKSIDVLNKIINEHKKFVFVSNTLQDRGFLTMGLALDAGEFVLLETLENDGKHVVDGWQYGDRSKALARDFVRKSCPQVVKGLFRVSDHSLPRMFYAHRELVHEAVRVAMADSVLRQERGFPMLLDVADMSCRAAFGEDGFQGLIQDAYAHAGANFQYFSERGPRR</sequence>
<organism evidence="1 2">
    <name type="scientific">Pyxidicoccus parkwayensis</name>
    <dbReference type="NCBI Taxonomy" id="2813578"/>
    <lineage>
        <taxon>Bacteria</taxon>
        <taxon>Pseudomonadati</taxon>
        <taxon>Myxococcota</taxon>
        <taxon>Myxococcia</taxon>
        <taxon>Myxococcales</taxon>
        <taxon>Cystobacterineae</taxon>
        <taxon>Myxococcaceae</taxon>
        <taxon>Pyxidicoccus</taxon>
    </lineage>
</organism>
<protein>
    <submittedName>
        <fullName evidence="1">Uncharacterized protein</fullName>
    </submittedName>
</protein>
<reference evidence="1 2" key="1">
    <citation type="submission" date="2021-02" db="EMBL/GenBank/DDBJ databases">
        <title>De Novo genome assembly of isolated myxobacteria.</title>
        <authorList>
            <person name="Stevens D.C."/>
        </authorList>
    </citation>
    <scope>NUCLEOTIDE SEQUENCE [LARGE SCALE GENOMIC DNA]</scope>
    <source>
        <strain evidence="2">SCPEA02</strain>
    </source>
</reference>
<name>A0ABX7P3V7_9BACT</name>
<dbReference type="RefSeq" id="WP_206726719.1">
    <property type="nucleotide sequence ID" value="NZ_CP071090.1"/>
</dbReference>
<dbReference type="Proteomes" id="UP000662747">
    <property type="component" value="Chromosome"/>
</dbReference>
<dbReference type="EMBL" id="CP071090">
    <property type="protein sequence ID" value="QSQ25162.1"/>
    <property type="molecule type" value="Genomic_DNA"/>
</dbReference>
<gene>
    <name evidence="1" type="ORF">JY651_09615</name>
</gene>
<keyword evidence="2" id="KW-1185">Reference proteome</keyword>
<evidence type="ECO:0000313" key="1">
    <source>
        <dbReference type="EMBL" id="QSQ25162.1"/>
    </source>
</evidence>